<dbReference type="InterPro" id="IPR000436">
    <property type="entry name" value="Sushi_SCR_CCP_dom"/>
</dbReference>
<dbReference type="Gene3D" id="2.10.70.10">
    <property type="entry name" value="Complement Module, domain 1"/>
    <property type="match status" value="4"/>
</dbReference>
<evidence type="ECO:0000256" key="2">
    <source>
        <dbReference type="ARBA" id="ARBA00022659"/>
    </source>
</evidence>
<feature type="region of interest" description="Disordered" evidence="6">
    <location>
        <begin position="245"/>
        <end position="275"/>
    </location>
</feature>
<dbReference type="PANTHER" id="PTHR45785:SF2">
    <property type="entry name" value="COMPLEMENT FACTOR H-RELATED"/>
    <property type="match status" value="1"/>
</dbReference>
<dbReference type="InterPro" id="IPR035976">
    <property type="entry name" value="Sushi/SCR/CCP_sf"/>
</dbReference>
<evidence type="ECO:0000259" key="8">
    <source>
        <dbReference type="PROSITE" id="PS50923"/>
    </source>
</evidence>
<feature type="domain" description="Sushi" evidence="8">
    <location>
        <begin position="147"/>
        <end position="209"/>
    </location>
</feature>
<gene>
    <name evidence="9" type="ORF">SMAX5B_006177</name>
</gene>
<sequence length="400" mass="43914">MTMRHLGFVLLVWFPRVLRAQTAAQPCPAPTLGGGFFLPVREAYSHETQITYACDDGSKPAVEGWWATCSCQNGTWSHVPQCIDERACIPPTIPNAKFPENPDGWYENGDTMRISCDQANEHKDHVATAKCEEGIWSSLPICEKIRNACSEPPRVPHAVITGVGYQEVFAADSEVQYECEEGYATEEARTKKSVFCLSGNWTEAPVCSRRTGPGTGHAGSTVEETSGGNTAGEYIYISADGGTGGRYSTSSGSGTPPVGRGSSTSSGSTEREIQITPISTCRNPPRIQNGDFVKTGAMFLKYQCNSFYNRVGPETVVCYPDGTWSEVPTCKAAYCSVDTQMYPELQPSGVKFIKDGEKKRLPCVQLDEWWTDHYSVFQCTNGRGRLSRCCSWITINMNRC</sequence>
<accession>A0A2U9BL45</accession>
<comment type="caution">
    <text evidence="5">Lacks conserved residue(s) required for the propagation of feature annotation.</text>
</comment>
<organism evidence="9 10">
    <name type="scientific">Scophthalmus maximus</name>
    <name type="common">Turbot</name>
    <name type="synonym">Psetta maxima</name>
    <dbReference type="NCBI Taxonomy" id="52904"/>
    <lineage>
        <taxon>Eukaryota</taxon>
        <taxon>Metazoa</taxon>
        <taxon>Chordata</taxon>
        <taxon>Craniata</taxon>
        <taxon>Vertebrata</taxon>
        <taxon>Euteleostomi</taxon>
        <taxon>Actinopterygii</taxon>
        <taxon>Neopterygii</taxon>
        <taxon>Teleostei</taxon>
        <taxon>Neoteleostei</taxon>
        <taxon>Acanthomorphata</taxon>
        <taxon>Carangaria</taxon>
        <taxon>Pleuronectiformes</taxon>
        <taxon>Pleuronectoidei</taxon>
        <taxon>Scophthalmidae</taxon>
        <taxon>Scophthalmus</taxon>
    </lineage>
</organism>
<evidence type="ECO:0000256" key="4">
    <source>
        <dbReference type="ARBA" id="ARBA00023157"/>
    </source>
</evidence>
<evidence type="ECO:0000256" key="5">
    <source>
        <dbReference type="PROSITE-ProRule" id="PRU00302"/>
    </source>
</evidence>
<feature type="chain" id="PRO_5016030815" evidence="7">
    <location>
        <begin position="21"/>
        <end position="400"/>
    </location>
</feature>
<keyword evidence="3 7" id="KW-0732">Signal</keyword>
<dbReference type="PROSITE" id="PS50923">
    <property type="entry name" value="SUSHI"/>
    <property type="match status" value="4"/>
</dbReference>
<feature type="compositionally biased region" description="Low complexity" evidence="6">
    <location>
        <begin position="246"/>
        <end position="268"/>
    </location>
</feature>
<dbReference type="Proteomes" id="UP000246464">
    <property type="component" value="Chromosome 7"/>
</dbReference>
<evidence type="ECO:0000256" key="7">
    <source>
        <dbReference type="SAM" id="SignalP"/>
    </source>
</evidence>
<feature type="domain" description="Sushi" evidence="8">
    <location>
        <begin position="25"/>
        <end position="84"/>
    </location>
</feature>
<feature type="disulfide bond" evidence="5">
    <location>
        <begin position="88"/>
        <end position="131"/>
    </location>
</feature>
<name>A0A2U9BL45_SCOMX</name>
<dbReference type="SMART" id="SM00032">
    <property type="entry name" value="CCP"/>
    <property type="match status" value="4"/>
</dbReference>
<protein>
    <submittedName>
        <fullName evidence="9">Putative complement factor H-like isoform 2</fullName>
    </submittedName>
</protein>
<comment type="subcellular location">
    <subcellularLocation>
        <location evidence="1">Virion</location>
    </subcellularLocation>
</comment>
<proteinExistence type="predicted"/>
<evidence type="ECO:0000256" key="3">
    <source>
        <dbReference type="ARBA" id="ARBA00022729"/>
    </source>
</evidence>
<feature type="domain" description="Sushi" evidence="8">
    <location>
        <begin position="86"/>
        <end position="144"/>
    </location>
</feature>
<evidence type="ECO:0000313" key="10">
    <source>
        <dbReference type="Proteomes" id="UP000246464"/>
    </source>
</evidence>
<evidence type="ECO:0000256" key="6">
    <source>
        <dbReference type="SAM" id="MobiDB-lite"/>
    </source>
</evidence>
<dbReference type="EMBL" id="CP026249">
    <property type="protein sequence ID" value="AWP04409.1"/>
    <property type="molecule type" value="Genomic_DNA"/>
</dbReference>
<dbReference type="InterPro" id="IPR051503">
    <property type="entry name" value="ComplSys_Reg/VirEntry_Med"/>
</dbReference>
<dbReference type="SUPFAM" id="SSF57535">
    <property type="entry name" value="Complement control module/SCR domain"/>
    <property type="match status" value="4"/>
</dbReference>
<keyword evidence="4 5" id="KW-1015">Disulfide bond</keyword>
<dbReference type="CDD" id="cd00033">
    <property type="entry name" value="CCP"/>
    <property type="match status" value="2"/>
</dbReference>
<keyword evidence="10" id="KW-1185">Reference proteome</keyword>
<evidence type="ECO:0000313" key="9">
    <source>
        <dbReference type="EMBL" id="AWP04409.1"/>
    </source>
</evidence>
<evidence type="ECO:0000256" key="1">
    <source>
        <dbReference type="ARBA" id="ARBA00004328"/>
    </source>
</evidence>
<feature type="signal peptide" evidence="7">
    <location>
        <begin position="1"/>
        <end position="20"/>
    </location>
</feature>
<keyword evidence="2 5" id="KW-0768">Sushi</keyword>
<dbReference type="AlphaFoldDB" id="A0A2U9BL45"/>
<dbReference type="Pfam" id="PF00084">
    <property type="entry name" value="Sushi"/>
    <property type="match status" value="2"/>
</dbReference>
<reference evidence="9 10" key="1">
    <citation type="submission" date="2017-12" db="EMBL/GenBank/DDBJ databases">
        <title>Integrating genomic resources of turbot (Scophthalmus maximus) in depth evaluation of genetic and physical mapping variation across individuals.</title>
        <authorList>
            <person name="Martinez P."/>
        </authorList>
    </citation>
    <scope>NUCLEOTIDE SEQUENCE [LARGE SCALE GENOMIC DNA]</scope>
</reference>
<dbReference type="PANTHER" id="PTHR45785">
    <property type="entry name" value="COMPLEMENT FACTOR H-RELATED"/>
    <property type="match status" value="1"/>
</dbReference>
<feature type="domain" description="Sushi" evidence="8">
    <location>
        <begin position="279"/>
        <end position="332"/>
    </location>
</feature>